<sequence>MKTFQREKLDSSLSWNEYKSMAYTLQDCKSNEMSKNFMPFREGMKQCAGAEYTRKQLCIQSSLHMFGVKNCRFSYLIVMRNEGSEIVY</sequence>
<comment type="caution">
    <text evidence="1">The sequence shown here is derived from an EMBL/GenBank/DDBJ whole genome shotgun (WGS) entry which is preliminary data.</text>
</comment>
<proteinExistence type="predicted"/>
<dbReference type="AlphaFoldDB" id="A0AAW0LZ32"/>
<accession>A0AAW0LZ32</accession>
<dbReference type="EMBL" id="PKMF04000035">
    <property type="protein sequence ID" value="KAK7856599.1"/>
    <property type="molecule type" value="Genomic_DNA"/>
</dbReference>
<protein>
    <submittedName>
        <fullName evidence="1">Uncharacterized protein</fullName>
    </submittedName>
</protein>
<reference evidence="1" key="3">
    <citation type="submission" date="2023-07" db="EMBL/GenBank/DDBJ databases">
        <title>An improved reference 1 genome and first organelle genomes of Quercus suber.</title>
        <authorList>
            <consortium name="Genosuber Consortium"/>
            <person name="Usie A."/>
            <person name="Serra O."/>
            <person name="Barros P."/>
        </authorList>
    </citation>
    <scope>NUCLEOTIDE SEQUENCE</scope>
    <source>
        <strain evidence="1">HL8</strain>
        <tissue evidence="1">Leaves</tissue>
    </source>
</reference>
<gene>
    <name evidence="1" type="ORF">CFP56_022586</name>
</gene>
<evidence type="ECO:0000313" key="1">
    <source>
        <dbReference type="EMBL" id="KAK7856599.1"/>
    </source>
</evidence>
<reference evidence="1" key="2">
    <citation type="journal article" date="2018" name="Sci. Data">
        <title>The draft genome sequence of cork oak.</title>
        <authorList>
            <person name="Ramos A.M."/>
            <person name="Usie A."/>
            <person name="Barbosa P."/>
            <person name="Barros P.M."/>
            <person name="Capote T."/>
            <person name="Chaves I."/>
            <person name="Simoes F."/>
            <person name="Abreu I."/>
            <person name="Carrasquinho I."/>
            <person name="Faro C."/>
            <person name="Guimaraes J.B."/>
            <person name="Mendonca D."/>
            <person name="Nobrega F."/>
            <person name="Rodrigues L."/>
            <person name="Saibo N.J.M."/>
            <person name="Varela M.C."/>
            <person name="Egas C."/>
            <person name="Matos J."/>
            <person name="Miguel C.M."/>
            <person name="Oliveira M.M."/>
            <person name="Ricardo C.P."/>
            <person name="Goncalves S."/>
        </authorList>
    </citation>
    <scope>NUCLEOTIDE SEQUENCE [LARGE SCALE GENOMIC DNA]</scope>
    <source>
        <strain evidence="1">HL8</strain>
    </source>
</reference>
<name>A0AAW0LZ32_QUESU</name>
<organism evidence="1">
    <name type="scientific">Quercus suber</name>
    <name type="common">Cork oak</name>
    <dbReference type="NCBI Taxonomy" id="58331"/>
    <lineage>
        <taxon>Eukaryota</taxon>
        <taxon>Viridiplantae</taxon>
        <taxon>Streptophyta</taxon>
        <taxon>Embryophyta</taxon>
        <taxon>Tracheophyta</taxon>
        <taxon>Spermatophyta</taxon>
        <taxon>Magnoliopsida</taxon>
        <taxon>eudicotyledons</taxon>
        <taxon>Gunneridae</taxon>
        <taxon>Pentapetalae</taxon>
        <taxon>rosids</taxon>
        <taxon>fabids</taxon>
        <taxon>Fagales</taxon>
        <taxon>Fagaceae</taxon>
        <taxon>Quercus</taxon>
    </lineage>
</organism>
<reference evidence="1" key="1">
    <citation type="submission" date="2017-12" db="EMBL/GenBank/DDBJ databases">
        <authorList>
            <person name="Barbosa P."/>
            <person name="Usie A."/>
            <person name="Ramos A.M."/>
        </authorList>
    </citation>
    <scope>NUCLEOTIDE SEQUENCE</scope>
    <source>
        <strain evidence="1">HL8</strain>
        <tissue evidence="1">Leaves</tissue>
    </source>
</reference>